<dbReference type="Proteomes" id="UP001054945">
    <property type="component" value="Unassembled WGS sequence"/>
</dbReference>
<sequence>MSKLQQSMGLLLKAQQEPTTKFREVERAVKITRASIPTYPVCKFFSISILPSQLFQRNGMRVCSINLLVPPSLPWKTIGVTRCSLSEFDEGVFVPPIKGFSSSPSFNCAKCCFLVLEFGSFLIY</sequence>
<comment type="caution">
    <text evidence="1">The sequence shown here is derived from an EMBL/GenBank/DDBJ whole genome shotgun (WGS) entry which is preliminary data.</text>
</comment>
<evidence type="ECO:0000313" key="1">
    <source>
        <dbReference type="EMBL" id="GIY20570.1"/>
    </source>
</evidence>
<proteinExistence type="predicted"/>
<dbReference type="EMBL" id="BPLR01007908">
    <property type="protein sequence ID" value="GIY20570.1"/>
    <property type="molecule type" value="Genomic_DNA"/>
</dbReference>
<name>A0AAV4RJZ5_CAEEX</name>
<gene>
    <name evidence="1" type="ORF">CEXT_609751</name>
</gene>
<evidence type="ECO:0000313" key="2">
    <source>
        <dbReference type="Proteomes" id="UP001054945"/>
    </source>
</evidence>
<organism evidence="1 2">
    <name type="scientific">Caerostris extrusa</name>
    <name type="common">Bark spider</name>
    <name type="synonym">Caerostris bankana</name>
    <dbReference type="NCBI Taxonomy" id="172846"/>
    <lineage>
        <taxon>Eukaryota</taxon>
        <taxon>Metazoa</taxon>
        <taxon>Ecdysozoa</taxon>
        <taxon>Arthropoda</taxon>
        <taxon>Chelicerata</taxon>
        <taxon>Arachnida</taxon>
        <taxon>Araneae</taxon>
        <taxon>Araneomorphae</taxon>
        <taxon>Entelegynae</taxon>
        <taxon>Araneoidea</taxon>
        <taxon>Araneidae</taxon>
        <taxon>Caerostris</taxon>
    </lineage>
</organism>
<reference evidence="1 2" key="1">
    <citation type="submission" date="2021-06" db="EMBL/GenBank/DDBJ databases">
        <title>Caerostris extrusa draft genome.</title>
        <authorList>
            <person name="Kono N."/>
            <person name="Arakawa K."/>
        </authorList>
    </citation>
    <scope>NUCLEOTIDE SEQUENCE [LARGE SCALE GENOMIC DNA]</scope>
</reference>
<protein>
    <submittedName>
        <fullName evidence="1">Uncharacterized protein</fullName>
    </submittedName>
</protein>
<keyword evidence="2" id="KW-1185">Reference proteome</keyword>
<accession>A0AAV4RJZ5</accession>
<dbReference type="AlphaFoldDB" id="A0AAV4RJZ5"/>